<dbReference type="SUPFAM" id="SSF53098">
    <property type="entry name" value="Ribonuclease H-like"/>
    <property type="match status" value="1"/>
</dbReference>
<dbReference type="CDD" id="cd06127">
    <property type="entry name" value="DEDDh"/>
    <property type="match status" value="1"/>
</dbReference>
<comment type="caution">
    <text evidence="2">The sequence shown here is derived from an EMBL/GenBank/DDBJ whole genome shotgun (WGS) entry which is preliminary data.</text>
</comment>
<dbReference type="InterPro" id="IPR006054">
    <property type="entry name" value="DnaQ"/>
</dbReference>
<dbReference type="SUPFAM" id="SSF82771">
    <property type="entry name" value="GIY-YIG endonuclease"/>
    <property type="match status" value="1"/>
</dbReference>
<dbReference type="InterPro" id="IPR035901">
    <property type="entry name" value="GIY-YIG_endonuc_sf"/>
</dbReference>
<dbReference type="InterPro" id="IPR047296">
    <property type="entry name" value="GIY-YIG_UvrC_Cho"/>
</dbReference>
<organism evidence="2 3">
    <name type="scientific">Lutimonas vermicola</name>
    <dbReference type="NCBI Taxonomy" id="414288"/>
    <lineage>
        <taxon>Bacteria</taxon>
        <taxon>Pseudomonadati</taxon>
        <taxon>Bacteroidota</taxon>
        <taxon>Flavobacteriia</taxon>
        <taxon>Flavobacteriales</taxon>
        <taxon>Flavobacteriaceae</taxon>
        <taxon>Lutimonas</taxon>
    </lineage>
</organism>
<accession>A0ABU9KZH9</accession>
<gene>
    <name evidence="2" type="ORF">AABB81_02670</name>
</gene>
<sequence length="502" mass="58052">MNYLYKNFSISKISKNFFLILGGNYFTCLKTPDFMEINRLKFAIIDVETTGMGVQGNRITEIAILVHDGTKVIDEFHSLVNPETAIPFAITRLTGINDQMVAHAPKFYEIAKDVIEITNDCVFVAHNVNFDYNVIHKEFADLGFPFRRKKLCTVRLSRKLIPGLPSYSLGKLCSSIGIPLHDRHRAMGDTRATALLFERLMELDHELNVFASFLKIGSRQATLPPGLPKDVFDQLPEQTGVYYFRDQQDEIIYIGKALNIKKRVLSHFYDKKNREVAMCQQTVNITFEITGSELLALLLESSEIKKHYPVYNRAQRRNNEGFAIFSYEDRSGLLHLAWNNLKSVPAPIMKFYNTTECRLFMEKLCEQFDLCPKYCHLQSNVNACFHYQIKKCKGICRGEESSESYNQRVNEAIRYMSHDSKTYVISQKGRTQHEKSFVLIENGIYQGFGYIDQEQQICSLSELREFLILKKDNRDIQRILRGFRNKNESKFSVLEEESGFVI</sequence>
<keyword evidence="2" id="KW-0378">Hydrolase</keyword>
<dbReference type="Proteomes" id="UP001474120">
    <property type="component" value="Unassembled WGS sequence"/>
</dbReference>
<dbReference type="InterPro" id="IPR013520">
    <property type="entry name" value="Ribonucl_H"/>
</dbReference>
<dbReference type="CDD" id="cd10434">
    <property type="entry name" value="GIY-YIG_UvrC_Cho"/>
    <property type="match status" value="1"/>
</dbReference>
<evidence type="ECO:0000313" key="2">
    <source>
        <dbReference type="EMBL" id="MEL4454784.1"/>
    </source>
</evidence>
<dbReference type="InterPro" id="IPR036397">
    <property type="entry name" value="RNaseH_sf"/>
</dbReference>
<dbReference type="Pfam" id="PF00929">
    <property type="entry name" value="RNase_T"/>
    <property type="match status" value="1"/>
</dbReference>
<dbReference type="RefSeq" id="WP_342158416.1">
    <property type="nucleotide sequence ID" value="NZ_JBCDNA010000001.1"/>
</dbReference>
<dbReference type="NCBIfam" id="TIGR00573">
    <property type="entry name" value="dnaq"/>
    <property type="match status" value="1"/>
</dbReference>
<reference evidence="2 3" key="1">
    <citation type="submission" date="2024-04" db="EMBL/GenBank/DDBJ databases">
        <title>whole genome sequencing of Lutimonas vermicola strain IMCC1616.</title>
        <authorList>
            <person name="Bae S.S."/>
        </authorList>
    </citation>
    <scope>NUCLEOTIDE SEQUENCE [LARGE SCALE GENOMIC DNA]</scope>
    <source>
        <strain evidence="2 3">IMCC1616</strain>
    </source>
</reference>
<keyword evidence="2" id="KW-0269">Exonuclease</keyword>
<feature type="domain" description="GIY-YIG" evidence="1">
    <location>
        <begin position="237"/>
        <end position="313"/>
    </location>
</feature>
<protein>
    <submittedName>
        <fullName evidence="2">Exonuclease domain-containing protein</fullName>
    </submittedName>
</protein>
<dbReference type="InterPro" id="IPR000305">
    <property type="entry name" value="GIY-YIG_endonuc"/>
</dbReference>
<evidence type="ECO:0000313" key="3">
    <source>
        <dbReference type="Proteomes" id="UP001474120"/>
    </source>
</evidence>
<dbReference type="PANTHER" id="PTHR30231">
    <property type="entry name" value="DNA POLYMERASE III SUBUNIT EPSILON"/>
    <property type="match status" value="1"/>
</dbReference>
<keyword evidence="3" id="KW-1185">Reference proteome</keyword>
<dbReference type="GO" id="GO:0004527">
    <property type="term" value="F:exonuclease activity"/>
    <property type="evidence" value="ECO:0007669"/>
    <property type="project" value="UniProtKB-KW"/>
</dbReference>
<keyword evidence="2" id="KW-0540">Nuclease</keyword>
<dbReference type="InterPro" id="IPR012337">
    <property type="entry name" value="RNaseH-like_sf"/>
</dbReference>
<dbReference type="SMART" id="SM00465">
    <property type="entry name" value="GIYc"/>
    <property type="match status" value="1"/>
</dbReference>
<dbReference type="Pfam" id="PF01541">
    <property type="entry name" value="GIY-YIG"/>
    <property type="match status" value="1"/>
</dbReference>
<dbReference type="Gene3D" id="3.40.1440.10">
    <property type="entry name" value="GIY-YIG endonuclease"/>
    <property type="match status" value="1"/>
</dbReference>
<name>A0ABU9KZH9_9FLAO</name>
<dbReference type="PANTHER" id="PTHR30231:SF41">
    <property type="entry name" value="DNA POLYMERASE III SUBUNIT EPSILON"/>
    <property type="match status" value="1"/>
</dbReference>
<dbReference type="Gene3D" id="3.30.420.10">
    <property type="entry name" value="Ribonuclease H-like superfamily/Ribonuclease H"/>
    <property type="match status" value="1"/>
</dbReference>
<proteinExistence type="predicted"/>
<dbReference type="SMART" id="SM00479">
    <property type="entry name" value="EXOIII"/>
    <property type="match status" value="1"/>
</dbReference>
<evidence type="ECO:0000259" key="1">
    <source>
        <dbReference type="PROSITE" id="PS50164"/>
    </source>
</evidence>
<dbReference type="EMBL" id="JBCDNA010000001">
    <property type="protein sequence ID" value="MEL4454784.1"/>
    <property type="molecule type" value="Genomic_DNA"/>
</dbReference>
<dbReference type="PROSITE" id="PS50164">
    <property type="entry name" value="GIY_YIG"/>
    <property type="match status" value="1"/>
</dbReference>